<sequence length="350" mass="40014">MAEYIDAEHARDVAALQAGLAARTEWPTWLLIAAVYGGWACTVWAVHRHALSLASATPLFVLLCTWHMSMQHELLHGHPTRLAWLNKLLGYPPLAIWFPYTLYRDTHLEHHRDEALTLPGLDPESNYVPAGRWQRWPAWRRALWQARKRFVGRMLVGPPMSAAAVLGAAWSALRTGNRRYAPMWIAHGASVVALLYVLDVWAGVPWWYYLLAVTWPALAIAAIRSLYEHRAAPEPKARIVINEAGFLMRLLFLNNNYHLVHHDLPALPWYCLPRAWRLRREAYAHKSGHFVIRGGYGELLRRFAWRATDAVVHPFEAANGVYDAPDIQDIQDIQDIEDIQDVEQESRIAA</sequence>
<dbReference type="Proteomes" id="UP000571554">
    <property type="component" value="Unassembled WGS sequence"/>
</dbReference>
<keyword evidence="4" id="KW-1185">Reference proteome</keyword>
<evidence type="ECO:0000313" key="4">
    <source>
        <dbReference type="Proteomes" id="UP000571554"/>
    </source>
</evidence>
<name>A0A7W9TZY1_9BURK</name>
<protein>
    <submittedName>
        <fullName evidence="3">Fatty acid desaturase</fullName>
    </submittedName>
</protein>
<evidence type="ECO:0000259" key="2">
    <source>
        <dbReference type="Pfam" id="PF00487"/>
    </source>
</evidence>
<keyword evidence="1" id="KW-1133">Transmembrane helix</keyword>
<evidence type="ECO:0000256" key="1">
    <source>
        <dbReference type="SAM" id="Phobius"/>
    </source>
</evidence>
<proteinExistence type="predicted"/>
<reference evidence="3 4" key="1">
    <citation type="submission" date="2020-08" db="EMBL/GenBank/DDBJ databases">
        <title>Above-ground endophytic microbial communities from plants in different locations in the United States.</title>
        <authorList>
            <person name="Frank C."/>
        </authorList>
    </citation>
    <scope>NUCLEOTIDE SEQUENCE [LARGE SCALE GENOMIC DNA]</scope>
    <source>
        <strain evidence="3 4">WP4_2_2</strain>
    </source>
</reference>
<dbReference type="GO" id="GO:0006629">
    <property type="term" value="P:lipid metabolic process"/>
    <property type="evidence" value="ECO:0007669"/>
    <property type="project" value="InterPro"/>
</dbReference>
<dbReference type="CDD" id="cd03509">
    <property type="entry name" value="DesA_FADS-like"/>
    <property type="match status" value="1"/>
</dbReference>
<evidence type="ECO:0000313" key="3">
    <source>
        <dbReference type="EMBL" id="MBB6104477.1"/>
    </source>
</evidence>
<dbReference type="AlphaFoldDB" id="A0A7W9TZY1"/>
<dbReference type="Pfam" id="PF00487">
    <property type="entry name" value="FA_desaturase"/>
    <property type="match status" value="1"/>
</dbReference>
<keyword evidence="1" id="KW-0812">Transmembrane</keyword>
<comment type="caution">
    <text evidence="3">The sequence shown here is derived from an EMBL/GenBank/DDBJ whole genome shotgun (WGS) entry which is preliminary data.</text>
</comment>
<feature type="transmembrane region" description="Helical" evidence="1">
    <location>
        <begin position="150"/>
        <end position="173"/>
    </location>
</feature>
<dbReference type="RefSeq" id="WP_183726746.1">
    <property type="nucleotide sequence ID" value="NZ_JACHBW010000012.1"/>
</dbReference>
<keyword evidence="1" id="KW-0472">Membrane</keyword>
<dbReference type="InterPro" id="IPR005804">
    <property type="entry name" value="FA_desaturase_dom"/>
</dbReference>
<feature type="domain" description="Fatty acid desaturase" evidence="2">
    <location>
        <begin position="56"/>
        <end position="286"/>
    </location>
</feature>
<feature type="transmembrane region" description="Helical" evidence="1">
    <location>
        <begin position="206"/>
        <end position="227"/>
    </location>
</feature>
<organism evidence="3 4">
    <name type="scientific">Paraburkholderia bannensis</name>
    <dbReference type="NCBI Taxonomy" id="765414"/>
    <lineage>
        <taxon>Bacteria</taxon>
        <taxon>Pseudomonadati</taxon>
        <taxon>Pseudomonadota</taxon>
        <taxon>Betaproteobacteria</taxon>
        <taxon>Burkholderiales</taxon>
        <taxon>Burkholderiaceae</taxon>
        <taxon>Paraburkholderia</taxon>
    </lineage>
</organism>
<gene>
    <name evidence="3" type="ORF">F4827_004336</name>
</gene>
<accession>A0A7W9TZY1</accession>
<dbReference type="EMBL" id="JACHBW010000012">
    <property type="protein sequence ID" value="MBB6104477.1"/>
    <property type="molecule type" value="Genomic_DNA"/>
</dbReference>